<dbReference type="EMBL" id="JAWPEI010000011">
    <property type="protein sequence ID" value="KAK4710614.1"/>
    <property type="molecule type" value="Genomic_DNA"/>
</dbReference>
<dbReference type="Gene3D" id="3.30.70.330">
    <property type="match status" value="1"/>
</dbReference>
<protein>
    <recommendedName>
        <fullName evidence="1">RRM domain-containing protein</fullName>
    </recommendedName>
</protein>
<dbReference type="InterPro" id="IPR000504">
    <property type="entry name" value="RRM_dom"/>
</dbReference>
<evidence type="ECO:0000259" key="1">
    <source>
        <dbReference type="Pfam" id="PF00076"/>
    </source>
</evidence>
<dbReference type="SUPFAM" id="SSF54928">
    <property type="entry name" value="RNA-binding domain, RBD"/>
    <property type="match status" value="1"/>
</dbReference>
<keyword evidence="3" id="KW-1185">Reference proteome</keyword>
<evidence type="ECO:0000313" key="3">
    <source>
        <dbReference type="Proteomes" id="UP001311915"/>
    </source>
</evidence>
<feature type="domain" description="RRM" evidence="1">
    <location>
        <begin position="41"/>
        <end position="67"/>
    </location>
</feature>
<organism evidence="2 3">
    <name type="scientific">Solanum pinnatisectum</name>
    <name type="common">tansyleaf nightshade</name>
    <dbReference type="NCBI Taxonomy" id="50273"/>
    <lineage>
        <taxon>Eukaryota</taxon>
        <taxon>Viridiplantae</taxon>
        <taxon>Streptophyta</taxon>
        <taxon>Embryophyta</taxon>
        <taxon>Tracheophyta</taxon>
        <taxon>Spermatophyta</taxon>
        <taxon>Magnoliopsida</taxon>
        <taxon>eudicotyledons</taxon>
        <taxon>Gunneridae</taxon>
        <taxon>Pentapetalae</taxon>
        <taxon>asterids</taxon>
        <taxon>lamiids</taxon>
        <taxon>Solanales</taxon>
        <taxon>Solanaceae</taxon>
        <taxon>Solanoideae</taxon>
        <taxon>Solaneae</taxon>
        <taxon>Solanum</taxon>
    </lineage>
</organism>
<comment type="caution">
    <text evidence="2">The sequence shown here is derived from an EMBL/GenBank/DDBJ whole genome shotgun (WGS) entry which is preliminary data.</text>
</comment>
<dbReference type="InterPro" id="IPR012677">
    <property type="entry name" value="Nucleotide-bd_a/b_plait_sf"/>
</dbReference>
<evidence type="ECO:0000313" key="2">
    <source>
        <dbReference type="EMBL" id="KAK4710614.1"/>
    </source>
</evidence>
<gene>
    <name evidence="2" type="ORF">R3W88_005127</name>
</gene>
<dbReference type="GO" id="GO:0003723">
    <property type="term" value="F:RNA binding"/>
    <property type="evidence" value="ECO:0007669"/>
    <property type="project" value="InterPro"/>
</dbReference>
<accession>A0AAV9KDF1</accession>
<dbReference type="InterPro" id="IPR035979">
    <property type="entry name" value="RBD_domain_sf"/>
</dbReference>
<dbReference type="Pfam" id="PF00076">
    <property type="entry name" value="RRM_1"/>
    <property type="match status" value="1"/>
</dbReference>
<dbReference type="Proteomes" id="UP001311915">
    <property type="component" value="Unassembled WGS sequence"/>
</dbReference>
<dbReference type="AlphaFoldDB" id="A0AAV9KDF1"/>
<name>A0AAV9KDF1_9SOLN</name>
<reference evidence="2 3" key="1">
    <citation type="submission" date="2023-10" db="EMBL/GenBank/DDBJ databases">
        <title>Genome-Wide Identification Analysis in wild type Solanum Pinnatisectum Reveals Some Genes Defensing Phytophthora Infestans.</title>
        <authorList>
            <person name="Sun C."/>
        </authorList>
    </citation>
    <scope>NUCLEOTIDE SEQUENCE [LARGE SCALE GENOMIC DNA]</scope>
    <source>
        <strain evidence="2">LQN</strain>
        <tissue evidence="2">Leaf</tissue>
    </source>
</reference>
<proteinExistence type="predicted"/>
<sequence length="104" mass="11885">MLMYKGEWPSSSSVVLLQPPNGPKSFKTQASLSSYPLASKVMVRNLSYSTDESCLEKIFSNFGHVTEGLSLWNLQSLQRKTLADTQKVVDHLWKDYHLKMKFQT</sequence>